<evidence type="ECO:0000256" key="3">
    <source>
        <dbReference type="ARBA" id="ARBA00001907"/>
    </source>
</evidence>
<dbReference type="RefSeq" id="WP_184815637.1">
    <property type="nucleotide sequence ID" value="NZ_JACHJQ010000010.1"/>
</dbReference>
<comment type="catalytic activity">
    <reaction evidence="3">
        <text>2 a mycocerosyl-[mycocerosic acid synthase] + a phthiodiolone = a dimycocerosyl phthiodiolone + 2 holo-[mycocerosic acid synthase].</text>
        <dbReference type="EC" id="2.3.1.282"/>
    </reaction>
</comment>
<keyword evidence="14" id="KW-1185">Reference proteome</keyword>
<evidence type="ECO:0000256" key="2">
    <source>
        <dbReference type="ARBA" id="ARBA00000625"/>
    </source>
</evidence>
<sequence length="451" mass="48418">MHADEVRRAMSPMERWYWVCDQLSPLNVVARVHVRGACTPEDLERAAALLVAEHPLLRVAVDAGPVGGLPRFTGAATPRIPVRAVDAEASEVDRWVREVGDVELTTSLDLRTGPPARLVDVTRNRGTADECHDVILTVSHVVADGTTAMELLRRLVELAAGAPPRPSRPALPPPEELLPRWVNRLPRAVHFVVTTLADGIAAAVARPRRLTPSTPVEPRHRRTRFIHHELTAARLAELTARCRREGVTVHSALTAAMAIAVAGSAPGRVTIGSPVDFRAELASPVGPADMGAYVATVPSHVEVRDTGRLWEVARGASRDLGRRTRFHQHLALVSLLRFMSPRSVATSARAVAMVDRMGPGNVCLSNIGRYDFPDRIGEWALSGAQFIADVSVSGCLVATVNTSHAALHWNFTYIDGAIPGERAERLADGAVRALLSGLAPTGTAVGTGTRG</sequence>
<keyword evidence="7" id="KW-0808">Transferase</keyword>
<dbReference type="EMBL" id="JACHJQ010000010">
    <property type="protein sequence ID" value="MBB4911630.1"/>
    <property type="molecule type" value="Genomic_DNA"/>
</dbReference>
<evidence type="ECO:0000256" key="9">
    <source>
        <dbReference type="ARBA" id="ARBA00030465"/>
    </source>
</evidence>
<dbReference type="Pfam" id="PF16911">
    <property type="entry name" value="PapA_C"/>
    <property type="match status" value="1"/>
</dbReference>
<comment type="catalytic activity">
    <reaction evidence="1">
        <text>2 a mycocerosyl-[mycocerosic acid synthase] + a phthiocerol = a dimycocerosyl phthiocerol + 2 holo-[mycocerosic acid synthase].</text>
        <dbReference type="EC" id="2.3.1.282"/>
    </reaction>
</comment>
<comment type="caution">
    <text evidence="13">The sequence shown here is derived from an EMBL/GenBank/DDBJ whole genome shotgun (WGS) entry which is preliminary data.</text>
</comment>
<gene>
    <name evidence="13" type="ORF">FHR82_007900</name>
</gene>
<evidence type="ECO:0000256" key="6">
    <source>
        <dbReference type="ARBA" id="ARBA00013449"/>
    </source>
</evidence>
<reference evidence="13 14" key="1">
    <citation type="submission" date="2020-08" db="EMBL/GenBank/DDBJ databases">
        <title>Genomic Encyclopedia of Type Strains, Phase III (KMG-III): the genomes of soil and plant-associated and newly described type strains.</title>
        <authorList>
            <person name="Whitman W."/>
        </authorList>
    </citation>
    <scope>NUCLEOTIDE SEQUENCE [LARGE SCALE GENOMIC DNA]</scope>
    <source>
        <strain evidence="13 14">CECT 8960</strain>
    </source>
</reference>
<dbReference type="AlphaFoldDB" id="A0A7W7QDG8"/>
<evidence type="ECO:0000256" key="11">
    <source>
        <dbReference type="ARBA" id="ARBA00033407"/>
    </source>
</evidence>
<dbReference type="Gene3D" id="3.30.559.30">
    <property type="entry name" value="Nonribosomal peptide synthetase, condensation domain"/>
    <property type="match status" value="1"/>
</dbReference>
<evidence type="ECO:0000313" key="13">
    <source>
        <dbReference type="EMBL" id="MBB4911630.1"/>
    </source>
</evidence>
<feature type="domain" description="Phthiocerol/phthiodiolone dimycocerosyl transferase C-terminal" evidence="12">
    <location>
        <begin position="222"/>
        <end position="369"/>
    </location>
</feature>
<organism evidence="13 14">
    <name type="scientific">Actinophytocola algeriensis</name>
    <dbReference type="NCBI Taxonomy" id="1768010"/>
    <lineage>
        <taxon>Bacteria</taxon>
        <taxon>Bacillati</taxon>
        <taxon>Actinomycetota</taxon>
        <taxon>Actinomycetes</taxon>
        <taxon>Pseudonocardiales</taxon>
        <taxon>Pseudonocardiaceae</taxon>
    </lineage>
</organism>
<evidence type="ECO:0000256" key="4">
    <source>
        <dbReference type="ARBA" id="ARBA00006558"/>
    </source>
</evidence>
<proteinExistence type="inferred from homology"/>
<evidence type="ECO:0000256" key="5">
    <source>
        <dbReference type="ARBA" id="ARBA00012866"/>
    </source>
</evidence>
<evidence type="ECO:0000256" key="7">
    <source>
        <dbReference type="ARBA" id="ARBA00022679"/>
    </source>
</evidence>
<keyword evidence="8" id="KW-0012">Acyltransferase</keyword>
<evidence type="ECO:0000256" key="8">
    <source>
        <dbReference type="ARBA" id="ARBA00023315"/>
    </source>
</evidence>
<protein>
    <recommendedName>
        <fullName evidence="6">Phthiocerol/phthiodiolone dimycocerosyl transferase</fullName>
        <ecNumber evidence="5">2.3.1.282</ecNumber>
    </recommendedName>
    <alternativeName>
        <fullName evidence="11">Acyltransferase PapA5</fullName>
    </alternativeName>
    <alternativeName>
        <fullName evidence="9">Phthiocerol/phthiodiolone O-acyltransferase</fullName>
    </alternativeName>
    <alternativeName>
        <fullName evidence="10">Polyketide synthase-associated protein A5</fullName>
    </alternativeName>
</protein>
<dbReference type="InterPro" id="IPR023213">
    <property type="entry name" value="CAT-like_dom_sf"/>
</dbReference>
<dbReference type="EC" id="2.3.1.282" evidence="5"/>
<name>A0A7W7QDG8_9PSEU</name>
<dbReference type="GO" id="GO:0016746">
    <property type="term" value="F:acyltransferase activity"/>
    <property type="evidence" value="ECO:0007669"/>
    <property type="project" value="UniProtKB-KW"/>
</dbReference>
<evidence type="ECO:0000313" key="14">
    <source>
        <dbReference type="Proteomes" id="UP000520767"/>
    </source>
</evidence>
<dbReference type="SUPFAM" id="SSF52777">
    <property type="entry name" value="CoA-dependent acyltransferases"/>
    <property type="match status" value="2"/>
</dbReference>
<dbReference type="Gene3D" id="3.30.559.10">
    <property type="entry name" value="Chloramphenicol acetyltransferase-like domain"/>
    <property type="match status" value="1"/>
</dbReference>
<evidence type="ECO:0000256" key="10">
    <source>
        <dbReference type="ARBA" id="ARBA00032317"/>
    </source>
</evidence>
<dbReference type="PANTHER" id="PTHR28037">
    <property type="entry name" value="ALCOHOL O-ACETYLTRANSFERASE 1-RELATED"/>
    <property type="match status" value="1"/>
</dbReference>
<dbReference type="Proteomes" id="UP000520767">
    <property type="component" value="Unassembled WGS sequence"/>
</dbReference>
<accession>A0A7W7QDG8</accession>
<dbReference type="PANTHER" id="PTHR28037:SF1">
    <property type="entry name" value="ALCOHOL O-ACETYLTRANSFERASE 1-RELATED"/>
    <property type="match status" value="1"/>
</dbReference>
<dbReference type="InterPro" id="IPR031641">
    <property type="entry name" value="PapA_C"/>
</dbReference>
<comment type="catalytic activity">
    <reaction evidence="2">
        <text>2 a mycocerosyl-[mycocerosic acid synthase] + a phenolphthiocerol = a dimycocerosyl phenolphthiocerol + 2 holo-[mycocerosic acid synthase].</text>
        <dbReference type="EC" id="2.3.1.282"/>
    </reaction>
</comment>
<comment type="similarity">
    <text evidence="4">Belongs to the acyltransferase PapA5 family.</text>
</comment>
<dbReference type="InterPro" id="IPR052058">
    <property type="entry name" value="Alcohol_O-acetyltransferase"/>
</dbReference>
<evidence type="ECO:0000256" key="1">
    <source>
        <dbReference type="ARBA" id="ARBA00000026"/>
    </source>
</evidence>
<evidence type="ECO:0000259" key="12">
    <source>
        <dbReference type="Pfam" id="PF16911"/>
    </source>
</evidence>